<evidence type="ECO:0000313" key="1">
    <source>
        <dbReference type="EMBL" id="OXU22567.1"/>
    </source>
</evidence>
<name>A0A232EW52_9HYME</name>
<dbReference type="AlphaFoldDB" id="A0A232EW52"/>
<organism evidence="1 2">
    <name type="scientific">Trichomalopsis sarcophagae</name>
    <dbReference type="NCBI Taxonomy" id="543379"/>
    <lineage>
        <taxon>Eukaryota</taxon>
        <taxon>Metazoa</taxon>
        <taxon>Ecdysozoa</taxon>
        <taxon>Arthropoda</taxon>
        <taxon>Hexapoda</taxon>
        <taxon>Insecta</taxon>
        <taxon>Pterygota</taxon>
        <taxon>Neoptera</taxon>
        <taxon>Endopterygota</taxon>
        <taxon>Hymenoptera</taxon>
        <taxon>Apocrita</taxon>
        <taxon>Proctotrupomorpha</taxon>
        <taxon>Chalcidoidea</taxon>
        <taxon>Pteromalidae</taxon>
        <taxon>Pteromalinae</taxon>
        <taxon>Trichomalopsis</taxon>
    </lineage>
</organism>
<accession>A0A232EW52</accession>
<proteinExistence type="predicted"/>
<dbReference type="Proteomes" id="UP000215335">
    <property type="component" value="Unassembled WGS sequence"/>
</dbReference>
<sequence length="125" mass="14880">MRRTNFHAPYAPGISYVRCRIQNCDFGLENFVFSVYSFLIASCMLNFQANQYCEVVNETTKLILNKLERRAIVFLCYLKESPSVRHYCNYNLIKMNRKSNLRFLGHLSEKNVRKASRQRNRTNQR</sequence>
<gene>
    <name evidence="1" type="ORF">TSAR_004879</name>
</gene>
<protein>
    <submittedName>
        <fullName evidence="1">Uncharacterized protein</fullName>
    </submittedName>
</protein>
<evidence type="ECO:0000313" key="2">
    <source>
        <dbReference type="Proteomes" id="UP000215335"/>
    </source>
</evidence>
<keyword evidence="2" id="KW-1185">Reference proteome</keyword>
<dbReference type="EMBL" id="NNAY01001920">
    <property type="protein sequence ID" value="OXU22567.1"/>
    <property type="molecule type" value="Genomic_DNA"/>
</dbReference>
<reference evidence="1 2" key="1">
    <citation type="journal article" date="2017" name="Curr. Biol.">
        <title>The Evolution of Venom by Co-option of Single-Copy Genes.</title>
        <authorList>
            <person name="Martinson E.O."/>
            <person name="Mrinalini"/>
            <person name="Kelkar Y.D."/>
            <person name="Chang C.H."/>
            <person name="Werren J.H."/>
        </authorList>
    </citation>
    <scope>NUCLEOTIDE SEQUENCE [LARGE SCALE GENOMIC DNA]</scope>
    <source>
        <strain evidence="1 2">Alberta</strain>
        <tissue evidence="1">Whole body</tissue>
    </source>
</reference>
<comment type="caution">
    <text evidence="1">The sequence shown here is derived from an EMBL/GenBank/DDBJ whole genome shotgun (WGS) entry which is preliminary data.</text>
</comment>